<evidence type="ECO:0000313" key="7">
    <source>
        <dbReference type="Proteomes" id="UP000482634"/>
    </source>
</evidence>
<dbReference type="InterPro" id="IPR035965">
    <property type="entry name" value="PAS-like_dom_sf"/>
</dbReference>
<dbReference type="GO" id="GO:1902201">
    <property type="term" value="P:negative regulation of bacterial-type flagellum-dependent cell motility"/>
    <property type="evidence" value="ECO:0007669"/>
    <property type="project" value="TreeGrafter"/>
</dbReference>
<accession>A0A6B3NVI7</accession>
<comment type="cofactor">
    <cofactor evidence="1">
        <name>Mg(2+)</name>
        <dbReference type="ChEBI" id="CHEBI:18420"/>
    </cofactor>
</comment>
<dbReference type="Gene3D" id="3.30.70.270">
    <property type="match status" value="1"/>
</dbReference>
<evidence type="ECO:0000256" key="1">
    <source>
        <dbReference type="ARBA" id="ARBA00001946"/>
    </source>
</evidence>
<dbReference type="FunFam" id="3.30.70.270:FF:000001">
    <property type="entry name" value="Diguanylate cyclase domain protein"/>
    <property type="match status" value="1"/>
</dbReference>
<dbReference type="SUPFAM" id="SSF55073">
    <property type="entry name" value="Nucleotide cyclase"/>
    <property type="match status" value="1"/>
</dbReference>
<name>A0A6B3NVI7_9PSED</name>
<reference evidence="6 7" key="1">
    <citation type="submission" date="2020-02" db="EMBL/GenBank/DDBJ databases">
        <title>Broccoli isolated Pseudomonas sp.</title>
        <authorList>
            <person name="Fujikawa T."/>
            <person name="Sawada H."/>
        </authorList>
    </citation>
    <scope>NUCLEOTIDE SEQUENCE [LARGE SCALE GENOMIC DNA]</scope>
    <source>
        <strain evidence="6 7">MAFF212427</strain>
    </source>
</reference>
<evidence type="ECO:0000256" key="3">
    <source>
        <dbReference type="ARBA" id="ARBA00012528"/>
    </source>
</evidence>
<proteinExistence type="predicted"/>
<protein>
    <recommendedName>
        <fullName evidence="3">diguanylate cyclase</fullName>
        <ecNumber evidence="3">2.7.7.65</ecNumber>
    </recommendedName>
</protein>
<dbReference type="PROSITE" id="PS50887">
    <property type="entry name" value="GGDEF"/>
    <property type="match status" value="1"/>
</dbReference>
<evidence type="ECO:0000256" key="4">
    <source>
        <dbReference type="ARBA" id="ARBA00034247"/>
    </source>
</evidence>
<organism evidence="6 7">
    <name type="scientific">Pseudomonas brassicae</name>
    <dbReference type="NCBI Taxonomy" id="2708063"/>
    <lineage>
        <taxon>Bacteria</taxon>
        <taxon>Pseudomonadati</taxon>
        <taxon>Pseudomonadota</taxon>
        <taxon>Gammaproteobacteria</taxon>
        <taxon>Pseudomonadales</taxon>
        <taxon>Pseudomonadaceae</taxon>
        <taxon>Pseudomonas</taxon>
    </lineage>
</organism>
<dbReference type="PANTHER" id="PTHR45138:SF9">
    <property type="entry name" value="DIGUANYLATE CYCLASE DGCM-RELATED"/>
    <property type="match status" value="1"/>
</dbReference>
<evidence type="ECO:0000313" key="6">
    <source>
        <dbReference type="EMBL" id="NER66139.1"/>
    </source>
</evidence>
<dbReference type="NCBIfam" id="TIGR00254">
    <property type="entry name" value="GGDEF"/>
    <property type="match status" value="1"/>
</dbReference>
<dbReference type="Proteomes" id="UP000482634">
    <property type="component" value="Unassembled WGS sequence"/>
</dbReference>
<comment type="catalytic activity">
    <reaction evidence="4">
        <text>2 GTP = 3',3'-c-di-GMP + 2 diphosphate</text>
        <dbReference type="Rhea" id="RHEA:24898"/>
        <dbReference type="ChEBI" id="CHEBI:33019"/>
        <dbReference type="ChEBI" id="CHEBI:37565"/>
        <dbReference type="ChEBI" id="CHEBI:58805"/>
        <dbReference type="EC" id="2.7.7.65"/>
    </reaction>
</comment>
<dbReference type="Gene3D" id="3.30.450.20">
    <property type="entry name" value="PAS domain"/>
    <property type="match status" value="1"/>
</dbReference>
<evidence type="ECO:0000259" key="5">
    <source>
        <dbReference type="PROSITE" id="PS50887"/>
    </source>
</evidence>
<gene>
    <name evidence="6" type="ORF">G3436_22635</name>
</gene>
<dbReference type="PANTHER" id="PTHR45138">
    <property type="entry name" value="REGULATORY COMPONENTS OF SENSORY TRANSDUCTION SYSTEM"/>
    <property type="match status" value="1"/>
</dbReference>
<dbReference type="Pfam" id="PF00990">
    <property type="entry name" value="GGDEF"/>
    <property type="match status" value="1"/>
</dbReference>
<dbReference type="EC" id="2.7.7.65" evidence="3"/>
<keyword evidence="7" id="KW-1185">Reference proteome</keyword>
<dbReference type="InterPro" id="IPR050469">
    <property type="entry name" value="Diguanylate_Cyclase"/>
</dbReference>
<evidence type="ECO:0000256" key="2">
    <source>
        <dbReference type="ARBA" id="ARBA00004533"/>
    </source>
</evidence>
<dbReference type="InterPro" id="IPR043128">
    <property type="entry name" value="Rev_trsase/Diguanyl_cyclase"/>
</dbReference>
<dbReference type="EMBL" id="JAAHBU010000397">
    <property type="protein sequence ID" value="NER66139.1"/>
    <property type="molecule type" value="Genomic_DNA"/>
</dbReference>
<dbReference type="CDD" id="cd01949">
    <property type="entry name" value="GGDEF"/>
    <property type="match status" value="1"/>
</dbReference>
<dbReference type="InterPro" id="IPR029787">
    <property type="entry name" value="Nucleotide_cyclase"/>
</dbReference>
<sequence length="341" mass="38094">MISIEQMALILDALPDPAFILSRSGRYVEVFGGRDARYYHDGSGLVGLYIADLIKPEKADWFLEQIARALESKKLLVQEYELSNRDVKGLPDEGPQEPIWFEGRIQALSFRVDDEEVVLWVASNISERHALEVRLRELSDTDQLTGLFNRRKLEHDLTLHYESWERYGVPTSIFMFDLDNLKTINDTRGHHAGDEIIQAVADICRSALRATDFACRLGGDEFVVALPNTGREQAMQLAKRLHERFRTELSRFSVEGSVVTASIGVTAMVAQDRSYENTLQRADGACMPPKAWAKTGLFWCEATHWAAVPPPAVATLITLPCCASATPPKPGPARSSHTPPC</sequence>
<feature type="domain" description="GGDEF" evidence="5">
    <location>
        <begin position="169"/>
        <end position="302"/>
    </location>
</feature>
<dbReference type="GO" id="GO:0005886">
    <property type="term" value="C:plasma membrane"/>
    <property type="evidence" value="ECO:0007669"/>
    <property type="project" value="UniProtKB-SubCell"/>
</dbReference>
<dbReference type="AlphaFoldDB" id="A0A6B3NVI7"/>
<dbReference type="GO" id="GO:0043709">
    <property type="term" value="P:cell adhesion involved in single-species biofilm formation"/>
    <property type="evidence" value="ECO:0007669"/>
    <property type="project" value="TreeGrafter"/>
</dbReference>
<dbReference type="SUPFAM" id="SSF55785">
    <property type="entry name" value="PYP-like sensor domain (PAS domain)"/>
    <property type="match status" value="1"/>
</dbReference>
<comment type="subcellular location">
    <subcellularLocation>
        <location evidence="2">Cell inner membrane</location>
    </subcellularLocation>
</comment>
<dbReference type="InterPro" id="IPR000160">
    <property type="entry name" value="GGDEF_dom"/>
</dbReference>
<dbReference type="SMART" id="SM00267">
    <property type="entry name" value="GGDEF"/>
    <property type="match status" value="1"/>
</dbReference>
<dbReference type="GO" id="GO:0052621">
    <property type="term" value="F:diguanylate cyclase activity"/>
    <property type="evidence" value="ECO:0007669"/>
    <property type="project" value="UniProtKB-EC"/>
</dbReference>
<dbReference type="RefSeq" id="WP_163949703.1">
    <property type="nucleotide sequence ID" value="NZ_JAAHBU010000397.1"/>
</dbReference>
<comment type="caution">
    <text evidence="6">The sequence shown here is derived from an EMBL/GenBank/DDBJ whole genome shotgun (WGS) entry which is preliminary data.</text>
</comment>